<dbReference type="GO" id="GO:0046052">
    <property type="term" value="P:UTP catabolic process"/>
    <property type="evidence" value="ECO:0007669"/>
    <property type="project" value="TreeGrafter"/>
</dbReference>
<dbReference type="Proteomes" id="UP000431744">
    <property type="component" value="Unassembled WGS sequence"/>
</dbReference>
<name>A0A6H9WKE4_9MICO</name>
<keyword evidence="3" id="KW-1185">Reference proteome</keyword>
<dbReference type="NCBIfam" id="TIGR00444">
    <property type="entry name" value="mazG"/>
    <property type="match status" value="1"/>
</dbReference>
<dbReference type="PANTHER" id="PTHR30522">
    <property type="entry name" value="NUCLEOSIDE TRIPHOSPHATE PYROPHOSPHOHYDROLASE"/>
    <property type="match status" value="1"/>
</dbReference>
<comment type="caution">
    <text evidence="2">The sequence shown here is derived from an EMBL/GenBank/DDBJ whole genome shotgun (WGS) entry which is preliminary data.</text>
</comment>
<dbReference type="GO" id="GO:0006203">
    <property type="term" value="P:dGTP catabolic process"/>
    <property type="evidence" value="ECO:0007669"/>
    <property type="project" value="TreeGrafter"/>
</dbReference>
<evidence type="ECO:0000313" key="3">
    <source>
        <dbReference type="Proteomes" id="UP000431744"/>
    </source>
</evidence>
<feature type="domain" description="NTP pyrophosphohydrolase MazG-like" evidence="1">
    <location>
        <begin position="32"/>
        <end position="108"/>
    </location>
</feature>
<dbReference type="SUPFAM" id="SSF101386">
    <property type="entry name" value="all-alpha NTP pyrophosphatases"/>
    <property type="match status" value="1"/>
</dbReference>
<dbReference type="GO" id="GO:0047429">
    <property type="term" value="F:nucleoside triphosphate diphosphatase activity"/>
    <property type="evidence" value="ECO:0007669"/>
    <property type="project" value="TreeGrafter"/>
</dbReference>
<dbReference type="Gene3D" id="1.10.287.1080">
    <property type="entry name" value="MazG-like"/>
    <property type="match status" value="2"/>
</dbReference>
<accession>A0A6H9WKE4</accession>
<organism evidence="2 3">
    <name type="scientific">Pseudoclavibacter endophyticus</name>
    <dbReference type="NCBI Taxonomy" id="1778590"/>
    <lineage>
        <taxon>Bacteria</taxon>
        <taxon>Bacillati</taxon>
        <taxon>Actinomycetota</taxon>
        <taxon>Actinomycetes</taxon>
        <taxon>Micrococcales</taxon>
        <taxon>Microbacteriaceae</taxon>
        <taxon>Pseudoclavibacter</taxon>
    </lineage>
</organism>
<dbReference type="EMBL" id="WBJY01000001">
    <property type="protein sequence ID" value="KAB1649613.1"/>
    <property type="molecule type" value="Genomic_DNA"/>
</dbReference>
<protein>
    <submittedName>
        <fullName evidence="2">MazG family protein</fullName>
    </submittedName>
</protein>
<dbReference type="AlphaFoldDB" id="A0A6H9WKE4"/>
<dbReference type="Pfam" id="PF03819">
    <property type="entry name" value="MazG"/>
    <property type="match status" value="1"/>
</dbReference>
<dbReference type="GO" id="GO:0046061">
    <property type="term" value="P:dATP catabolic process"/>
    <property type="evidence" value="ECO:0007669"/>
    <property type="project" value="TreeGrafter"/>
</dbReference>
<sequence length="242" mass="26326">MGAMSAHPELDRLVDLVARFRGERGCAWYEAQTHASLVKYLIEETHELVEAIESGDAGDIREELGDVLFQVLFHASIGELRGDGRAFGLEDVARDQADKLERRNPHVFGERPTRDMDEIIRLWSDAKAVEKRDRESIVDGVPAGLPALARADKLLGKARQVGLERAGGRAADEAGDSGAARAVEEATHDDAELTTAEAALGERLLGIVREARAAGLDAERALRIAIRQLEARVRAHEAAARG</sequence>
<dbReference type="PANTHER" id="PTHR30522:SF0">
    <property type="entry name" value="NUCLEOSIDE TRIPHOSPHATE PYROPHOSPHOHYDROLASE"/>
    <property type="match status" value="1"/>
</dbReference>
<gene>
    <name evidence="2" type="ORF">F8O04_05035</name>
</gene>
<dbReference type="CDD" id="cd11528">
    <property type="entry name" value="NTP-PPase_MazG_Nterm"/>
    <property type="match status" value="1"/>
</dbReference>
<dbReference type="GO" id="GO:0046081">
    <property type="term" value="P:dUTP catabolic process"/>
    <property type="evidence" value="ECO:0007669"/>
    <property type="project" value="TreeGrafter"/>
</dbReference>
<dbReference type="InterPro" id="IPR011551">
    <property type="entry name" value="NTP_PyrPHydrolase_MazG"/>
</dbReference>
<dbReference type="OrthoDB" id="9808939at2"/>
<reference evidence="2 3" key="1">
    <citation type="submission" date="2019-09" db="EMBL/GenBank/DDBJ databases">
        <title>Phylogeny of genus Pseudoclavibacter and closely related genus.</title>
        <authorList>
            <person name="Li Y."/>
        </authorList>
    </citation>
    <scope>NUCLEOTIDE SEQUENCE [LARGE SCALE GENOMIC DNA]</scope>
    <source>
        <strain evidence="2 3">EGI 60007</strain>
    </source>
</reference>
<evidence type="ECO:0000259" key="1">
    <source>
        <dbReference type="Pfam" id="PF03819"/>
    </source>
</evidence>
<dbReference type="GO" id="GO:0046047">
    <property type="term" value="P:TTP catabolic process"/>
    <property type="evidence" value="ECO:0007669"/>
    <property type="project" value="TreeGrafter"/>
</dbReference>
<dbReference type="InterPro" id="IPR004518">
    <property type="entry name" value="MazG-like_dom"/>
</dbReference>
<dbReference type="GO" id="GO:0046076">
    <property type="term" value="P:dTTP catabolic process"/>
    <property type="evidence" value="ECO:0007669"/>
    <property type="project" value="TreeGrafter"/>
</dbReference>
<evidence type="ECO:0000313" key="2">
    <source>
        <dbReference type="EMBL" id="KAB1649613.1"/>
    </source>
</evidence>
<dbReference type="InterPro" id="IPR048015">
    <property type="entry name" value="NTP-PPase_MazG-like_N"/>
</dbReference>
<proteinExistence type="predicted"/>